<accession>A0A0G4MIS5</accession>
<evidence type="ECO:0000256" key="6">
    <source>
        <dbReference type="ARBA" id="ARBA00022832"/>
    </source>
</evidence>
<dbReference type="Pfam" id="PF00109">
    <property type="entry name" value="ketoacyl-synt"/>
    <property type="match status" value="1"/>
</dbReference>
<dbReference type="EMBL" id="CVQH01022861">
    <property type="protein sequence ID" value="CRK34161.1"/>
    <property type="molecule type" value="Genomic_DNA"/>
</dbReference>
<dbReference type="PROSITE" id="PS00606">
    <property type="entry name" value="KS3_1"/>
    <property type="match status" value="1"/>
</dbReference>
<organism evidence="15 16">
    <name type="scientific">Verticillium longisporum</name>
    <name type="common">Verticillium dahliae var. longisporum</name>
    <dbReference type="NCBI Taxonomy" id="100787"/>
    <lineage>
        <taxon>Eukaryota</taxon>
        <taxon>Fungi</taxon>
        <taxon>Dikarya</taxon>
        <taxon>Ascomycota</taxon>
        <taxon>Pezizomycotina</taxon>
        <taxon>Sordariomycetes</taxon>
        <taxon>Hypocreomycetidae</taxon>
        <taxon>Glomerellales</taxon>
        <taxon>Plectosphaerellaceae</taxon>
        <taxon>Verticillium</taxon>
    </lineage>
</organism>
<dbReference type="GO" id="GO:0006633">
    <property type="term" value="P:fatty acid biosynthetic process"/>
    <property type="evidence" value="ECO:0007669"/>
    <property type="project" value="UniProtKB-KW"/>
</dbReference>
<keyword evidence="6" id="KW-0276">Fatty acid metabolism</keyword>
<dbReference type="GO" id="GO:0005739">
    <property type="term" value="C:mitochondrion"/>
    <property type="evidence" value="ECO:0007669"/>
    <property type="project" value="TreeGrafter"/>
</dbReference>
<dbReference type="InterPro" id="IPR020841">
    <property type="entry name" value="PKS_Beta-ketoAc_synthase_dom"/>
</dbReference>
<feature type="domain" description="Ketosynthase family 3 (KS3)" evidence="14">
    <location>
        <begin position="1"/>
        <end position="422"/>
    </location>
</feature>
<dbReference type="EC" id="2.3.1.41" evidence="3"/>
<protein>
    <recommendedName>
        <fullName evidence="11">3-oxoacyl-[acyl-carrier-protein] synthase, mitochondrial</fullName>
        <ecNumber evidence="3">2.3.1.41</ecNumber>
    </recommendedName>
    <alternativeName>
        <fullName evidence="10">Beta-ketoacyl-ACP synthase</fullName>
    </alternativeName>
</protein>
<evidence type="ECO:0000259" key="14">
    <source>
        <dbReference type="PROSITE" id="PS52004"/>
    </source>
</evidence>
<dbReference type="FunFam" id="3.40.47.10:FF:000024">
    <property type="entry name" value="3-oxoacyl-[acyl-carrier-protein] synthase, mitochondrial"/>
    <property type="match status" value="1"/>
</dbReference>
<evidence type="ECO:0000256" key="12">
    <source>
        <dbReference type="RuleBase" id="RU003694"/>
    </source>
</evidence>
<dbReference type="InterPro" id="IPR021150">
    <property type="entry name" value="Ubiq_cyt_c_chap"/>
</dbReference>
<keyword evidence="8" id="KW-0275">Fatty acid biosynthesis</keyword>
<dbReference type="STRING" id="100787.A0A0G4MIS5"/>
<evidence type="ECO:0000256" key="2">
    <source>
        <dbReference type="ARBA" id="ARBA00008467"/>
    </source>
</evidence>
<dbReference type="InterPro" id="IPR014031">
    <property type="entry name" value="Ketoacyl_synth_C"/>
</dbReference>
<sequence>MRRVVVTGLGAITPLGVGVRTTWSRLLAGESGITTLNHLEPRQRWKDMTSSVAGLVPTEQWRPSEWLGPTEMRRMSTFAQYAVASAQMALDDADWHPASHEEKESTGVCLGSGIGNLEEIYDTSLAFDQGGYKKVSPLFVPKILINMAAGHISMKHGLQGPNHAVTTACTTGAHSIGDASRFIAFGDADVMVAGGTESCIHPLTFAGFGRARSLSTRYNTDPAASCRPFDAGRDGFVVAEGSAVFVLEELEHARARGARIYAEVKGYGCSGDSHHMTAPREDGHGAFRAMRAALKNAGIRPADVDYINAHATGTQIGDAAEASAIRTLMMGDEGVADESEVTVSSTKGAVGHLLGAAGAVEAMFAVLAIKENLIPPTLNLENPNVGPKMNYVPLKTQEKEVKVAMSNSFGFGGTNATLSSGHDSPPSTPTTTITSPPSLESLKPRELEPNDTPSYMPYLAQYTATMACQSCRQHTRLLARSLRATADLYPAALTTLTRATTTTTSPTSTASSPAASTRRRPFSSSAWRRAAKAPTRPSAPASSVGPGTPGTAPDEQTGPVSGALAGALRGKFQPNLGGNPYVLSNQLDKLYKVCAAPAAYTISEDLRKADNVPKTDDGEELGTPHGPWLQIFSLSPSFSSWSHVTMLHMYLIIARMRCLDRDAARTMQAQFVDNFFFDCERVMHLNHGMTSSALRQRYLKDIFMQWRGLIAAYDEGLAKKSDKVLAAAVWRNLFKAREDADLRSLAAVVAWMRVTLRDLEGMAVDEIVARSGGVFLRDPRGMFKLVDEPSAALKGVLKDGEAADAPQPDAVKA</sequence>
<dbReference type="SMART" id="SM00825">
    <property type="entry name" value="PKS_KS"/>
    <property type="match status" value="1"/>
</dbReference>
<keyword evidence="5 12" id="KW-0808">Transferase</keyword>
<dbReference type="InterPro" id="IPR017568">
    <property type="entry name" value="3-oxoacyl-ACP_synth-2"/>
</dbReference>
<dbReference type="InterPro" id="IPR016039">
    <property type="entry name" value="Thiolase-like"/>
</dbReference>
<comment type="similarity">
    <text evidence="2 12">Belongs to the thiolase-like superfamily. Beta-ketoacyl-ACP synthases family.</text>
</comment>
<dbReference type="CDD" id="cd00834">
    <property type="entry name" value="KAS_I_II"/>
    <property type="match status" value="1"/>
</dbReference>
<dbReference type="NCBIfam" id="NF005589">
    <property type="entry name" value="PRK07314.1"/>
    <property type="match status" value="1"/>
</dbReference>
<dbReference type="SUPFAM" id="SSF53901">
    <property type="entry name" value="Thiolase-like"/>
    <property type="match status" value="2"/>
</dbReference>
<dbReference type="InterPro" id="IPR018201">
    <property type="entry name" value="Ketoacyl_synth_AS"/>
</dbReference>
<reference evidence="15 16" key="1">
    <citation type="submission" date="2015-05" db="EMBL/GenBank/DDBJ databases">
        <authorList>
            <person name="Wang D.B."/>
            <person name="Wang M."/>
        </authorList>
    </citation>
    <scope>NUCLEOTIDE SEQUENCE [LARGE SCALE GENOMIC DNA]</scope>
    <source>
        <strain evidence="15">VL1</strain>
    </source>
</reference>
<evidence type="ECO:0000256" key="11">
    <source>
        <dbReference type="ARBA" id="ARBA00072686"/>
    </source>
</evidence>
<evidence type="ECO:0000256" key="5">
    <source>
        <dbReference type="ARBA" id="ARBA00022679"/>
    </source>
</evidence>
<dbReference type="GO" id="GO:0004315">
    <property type="term" value="F:3-oxoacyl-[acyl-carrier-protein] synthase activity"/>
    <property type="evidence" value="ECO:0007669"/>
    <property type="project" value="UniProtKB-EC"/>
</dbReference>
<evidence type="ECO:0000256" key="1">
    <source>
        <dbReference type="ARBA" id="ARBA00005194"/>
    </source>
</evidence>
<feature type="region of interest" description="Disordered" evidence="13">
    <location>
        <begin position="414"/>
        <end position="454"/>
    </location>
</feature>
<dbReference type="PANTHER" id="PTHR11712:SF336">
    <property type="entry name" value="3-OXOACYL-[ACYL-CARRIER-PROTEIN] SYNTHASE, MITOCHONDRIAL"/>
    <property type="match status" value="1"/>
</dbReference>
<dbReference type="PROSITE" id="PS52004">
    <property type="entry name" value="KS3_2"/>
    <property type="match status" value="1"/>
</dbReference>
<evidence type="ECO:0000256" key="3">
    <source>
        <dbReference type="ARBA" id="ARBA00013191"/>
    </source>
</evidence>
<evidence type="ECO:0000256" key="13">
    <source>
        <dbReference type="SAM" id="MobiDB-lite"/>
    </source>
</evidence>
<dbReference type="PANTHER" id="PTHR11712">
    <property type="entry name" value="POLYKETIDE SYNTHASE-RELATED"/>
    <property type="match status" value="1"/>
</dbReference>
<dbReference type="Proteomes" id="UP000044602">
    <property type="component" value="Unassembled WGS sequence"/>
</dbReference>
<proteinExistence type="inferred from homology"/>
<dbReference type="Pfam" id="PF03981">
    <property type="entry name" value="Ubiq_cyt_C_chap"/>
    <property type="match status" value="1"/>
</dbReference>
<gene>
    <name evidence="15" type="ORF">BN1708_006304</name>
</gene>
<feature type="region of interest" description="Disordered" evidence="13">
    <location>
        <begin position="499"/>
        <end position="562"/>
    </location>
</feature>
<keyword evidence="16" id="KW-1185">Reference proteome</keyword>
<evidence type="ECO:0000256" key="4">
    <source>
        <dbReference type="ARBA" id="ARBA00022516"/>
    </source>
</evidence>
<dbReference type="FunFam" id="3.40.47.10:FF:000015">
    <property type="entry name" value="3-oxoacyl-[acyl-carrier-protein] synthase, mitochondrial"/>
    <property type="match status" value="1"/>
</dbReference>
<evidence type="ECO:0000313" key="15">
    <source>
        <dbReference type="EMBL" id="CRK34161.1"/>
    </source>
</evidence>
<dbReference type="NCBIfam" id="TIGR03150">
    <property type="entry name" value="fabF"/>
    <property type="match status" value="1"/>
</dbReference>
<keyword evidence="4" id="KW-0444">Lipid biosynthesis</keyword>
<evidence type="ECO:0000256" key="9">
    <source>
        <dbReference type="ARBA" id="ARBA00023315"/>
    </source>
</evidence>
<keyword evidence="9" id="KW-0012">Acyltransferase</keyword>
<dbReference type="InterPro" id="IPR014030">
    <property type="entry name" value="Ketoacyl_synth_N"/>
</dbReference>
<dbReference type="InterPro" id="IPR000794">
    <property type="entry name" value="Beta-ketoacyl_synthase"/>
</dbReference>
<evidence type="ECO:0000313" key="16">
    <source>
        <dbReference type="Proteomes" id="UP000044602"/>
    </source>
</evidence>
<dbReference type="AlphaFoldDB" id="A0A0G4MIS5"/>
<evidence type="ECO:0000256" key="8">
    <source>
        <dbReference type="ARBA" id="ARBA00023160"/>
    </source>
</evidence>
<evidence type="ECO:0000256" key="7">
    <source>
        <dbReference type="ARBA" id="ARBA00023098"/>
    </source>
</evidence>
<comment type="pathway">
    <text evidence="1">Lipid metabolism; fatty acid biosynthesis.</text>
</comment>
<feature type="compositionally biased region" description="Low complexity" evidence="13">
    <location>
        <begin position="499"/>
        <end position="526"/>
    </location>
</feature>
<evidence type="ECO:0000256" key="10">
    <source>
        <dbReference type="ARBA" id="ARBA00044350"/>
    </source>
</evidence>
<keyword evidence="7" id="KW-0443">Lipid metabolism</keyword>
<name>A0A0G4MIS5_VERLO</name>
<dbReference type="Pfam" id="PF02801">
    <property type="entry name" value="Ketoacyl-synt_C"/>
    <property type="match status" value="1"/>
</dbReference>
<dbReference type="Gene3D" id="3.40.47.10">
    <property type="match status" value="2"/>
</dbReference>
<feature type="compositionally biased region" description="Low complexity" evidence="13">
    <location>
        <begin position="429"/>
        <end position="438"/>
    </location>
</feature>